<accession>A0A427B419</accession>
<comment type="caution">
    <text evidence="1">The sequence shown here is derived from an EMBL/GenBank/DDBJ whole genome shotgun (WGS) entry which is preliminary data.</text>
</comment>
<gene>
    <name evidence="1" type="ORF">B296_00006877</name>
</gene>
<sequence length="138" mass="15565">MRLPARLLPYAQYFIPSIWIKIKMNGDQHQITRAFSRTGKGVTYGWRFGPVTGHRSPLPCSLTGYLAHRPTRPPVCSPPPRATLKHGPPLLFVPIKPSVWLHRMDGISRRVTGVDMRPMGYVGKFRRLDGACDGRSCE</sequence>
<dbReference type="AlphaFoldDB" id="A0A427B419"/>
<evidence type="ECO:0000313" key="1">
    <source>
        <dbReference type="EMBL" id="RRT83206.1"/>
    </source>
</evidence>
<dbReference type="EMBL" id="AMZH03000540">
    <property type="protein sequence ID" value="RRT83206.1"/>
    <property type="molecule type" value="Genomic_DNA"/>
</dbReference>
<protein>
    <submittedName>
        <fullName evidence="1">Uncharacterized protein</fullName>
    </submittedName>
</protein>
<reference evidence="1 2" key="1">
    <citation type="journal article" date="2014" name="Agronomy (Basel)">
        <title>A Draft Genome Sequence for Ensete ventricosum, the Drought-Tolerant Tree Against Hunger.</title>
        <authorList>
            <person name="Harrison J."/>
            <person name="Moore K.A."/>
            <person name="Paszkiewicz K."/>
            <person name="Jones T."/>
            <person name="Grant M."/>
            <person name="Ambacheew D."/>
            <person name="Muzemil S."/>
            <person name="Studholme D.J."/>
        </authorList>
    </citation>
    <scope>NUCLEOTIDE SEQUENCE [LARGE SCALE GENOMIC DNA]</scope>
</reference>
<evidence type="ECO:0000313" key="2">
    <source>
        <dbReference type="Proteomes" id="UP000287651"/>
    </source>
</evidence>
<name>A0A427B419_ENSVE</name>
<proteinExistence type="predicted"/>
<organism evidence="1 2">
    <name type="scientific">Ensete ventricosum</name>
    <name type="common">Abyssinian banana</name>
    <name type="synonym">Musa ensete</name>
    <dbReference type="NCBI Taxonomy" id="4639"/>
    <lineage>
        <taxon>Eukaryota</taxon>
        <taxon>Viridiplantae</taxon>
        <taxon>Streptophyta</taxon>
        <taxon>Embryophyta</taxon>
        <taxon>Tracheophyta</taxon>
        <taxon>Spermatophyta</taxon>
        <taxon>Magnoliopsida</taxon>
        <taxon>Liliopsida</taxon>
        <taxon>Zingiberales</taxon>
        <taxon>Musaceae</taxon>
        <taxon>Ensete</taxon>
    </lineage>
</organism>
<dbReference type="Proteomes" id="UP000287651">
    <property type="component" value="Unassembled WGS sequence"/>
</dbReference>